<dbReference type="SUPFAM" id="SSF53300">
    <property type="entry name" value="vWA-like"/>
    <property type="match status" value="1"/>
</dbReference>
<dbReference type="Proteomes" id="UP000281170">
    <property type="component" value="Plasmid 24"/>
</dbReference>
<geneLocation type="plasmid" evidence="4 6">
    <name>24</name>
</geneLocation>
<dbReference type="PATRIC" id="fig|45056.6.peg.1407"/>
<organism evidence="3 5">
    <name type="scientific">Legionella adelaidensis</name>
    <dbReference type="NCBI Taxonomy" id="45056"/>
    <lineage>
        <taxon>Bacteria</taxon>
        <taxon>Pseudomonadati</taxon>
        <taxon>Pseudomonadota</taxon>
        <taxon>Gammaproteobacteria</taxon>
        <taxon>Legionellales</taxon>
        <taxon>Legionellaceae</taxon>
        <taxon>Legionella</taxon>
    </lineage>
</organism>
<dbReference type="EMBL" id="LR134433">
    <property type="protein sequence ID" value="VEH86009.1"/>
    <property type="molecule type" value="Genomic_DNA"/>
</dbReference>
<dbReference type="InterPro" id="IPR033881">
    <property type="entry name" value="vWA_BatA_type"/>
</dbReference>
<dbReference type="PANTHER" id="PTHR22550">
    <property type="entry name" value="SPORE GERMINATION PROTEIN"/>
    <property type="match status" value="1"/>
</dbReference>
<accession>A0A0W0R2L6</accession>
<reference evidence="3 5" key="1">
    <citation type="submission" date="2015-11" db="EMBL/GenBank/DDBJ databases">
        <title>Identification of large and diverse effector repertoires of 38 Legionella species.</title>
        <authorList>
            <person name="Burstein D."/>
            <person name="Amaro F."/>
            <person name="Zusman T."/>
            <person name="Lifshitz Z."/>
            <person name="Cohen O."/>
            <person name="Gilbert J.A."/>
            <person name="Pupko T."/>
            <person name="Shuman H.A."/>
            <person name="Segal G."/>
        </authorList>
    </citation>
    <scope>NUCLEOTIDE SEQUENCE [LARGE SCALE GENOMIC DNA]</scope>
    <source>
        <strain evidence="3 5">1762-AUS-E</strain>
    </source>
</reference>
<evidence type="ECO:0000313" key="3">
    <source>
        <dbReference type="EMBL" id="KTC65340.1"/>
    </source>
</evidence>
<keyword evidence="1" id="KW-1133">Transmembrane helix</keyword>
<feature type="domain" description="VWFA" evidence="2">
    <location>
        <begin position="91"/>
        <end position="285"/>
    </location>
</feature>
<dbReference type="Pfam" id="PF00092">
    <property type="entry name" value="VWA"/>
    <property type="match status" value="1"/>
</dbReference>
<dbReference type="RefSeq" id="WP_058462447.1">
    <property type="nucleotide sequence ID" value="NZ_CAAAHS010000016.1"/>
</dbReference>
<keyword evidence="4" id="KW-0614">Plasmid</keyword>
<evidence type="ECO:0000313" key="5">
    <source>
        <dbReference type="Proteomes" id="UP000054859"/>
    </source>
</evidence>
<evidence type="ECO:0000259" key="2">
    <source>
        <dbReference type="PROSITE" id="PS50234"/>
    </source>
</evidence>
<dbReference type="PROSITE" id="PS50234">
    <property type="entry name" value="VWFA"/>
    <property type="match status" value="1"/>
</dbReference>
<keyword evidence="1" id="KW-0812">Transmembrane</keyword>
<feature type="transmembrane region" description="Helical" evidence="1">
    <location>
        <begin position="6"/>
        <end position="23"/>
    </location>
</feature>
<dbReference type="KEGG" id="ladl:NCTC12735_01654"/>
<dbReference type="STRING" id="45056.Lade_1362"/>
<proteinExistence type="predicted"/>
<evidence type="ECO:0000256" key="1">
    <source>
        <dbReference type="SAM" id="Phobius"/>
    </source>
</evidence>
<dbReference type="EMBL" id="LNKA01000002">
    <property type="protein sequence ID" value="KTC65340.1"/>
    <property type="molecule type" value="Genomic_DNA"/>
</dbReference>
<keyword evidence="1" id="KW-0472">Membrane</keyword>
<reference evidence="4 6" key="2">
    <citation type="submission" date="2018-12" db="EMBL/GenBank/DDBJ databases">
        <authorList>
            <consortium name="Pathogen Informatics"/>
        </authorList>
    </citation>
    <scope>NUCLEOTIDE SEQUENCE [LARGE SCALE GENOMIC DNA]</scope>
    <source>
        <strain evidence="4 6">NCTC12735</strain>
        <plasmid evidence="6">24</plasmid>
    </source>
</reference>
<feature type="transmembrane region" description="Helical" evidence="1">
    <location>
        <begin position="59"/>
        <end position="79"/>
    </location>
</feature>
<keyword evidence="5" id="KW-1185">Reference proteome</keyword>
<dbReference type="AlphaFoldDB" id="A0A0W0R2L6"/>
<dbReference type="InterPro" id="IPR050768">
    <property type="entry name" value="UPF0353/GerABKA_families"/>
</dbReference>
<dbReference type="InterPro" id="IPR036465">
    <property type="entry name" value="vWFA_dom_sf"/>
</dbReference>
<evidence type="ECO:0000313" key="4">
    <source>
        <dbReference type="EMBL" id="VEH86009.1"/>
    </source>
</evidence>
<protein>
    <submittedName>
        <fullName evidence="4">BatA</fullName>
    </submittedName>
</protein>
<dbReference type="Gene3D" id="3.40.50.410">
    <property type="entry name" value="von Willebrand factor, type A domain"/>
    <property type="match status" value="1"/>
</dbReference>
<name>A0A0W0R2L6_9GAMM</name>
<dbReference type="SMART" id="SM00327">
    <property type="entry name" value="VWA"/>
    <property type="match status" value="1"/>
</dbReference>
<dbReference type="PANTHER" id="PTHR22550:SF18">
    <property type="entry name" value="VWFA DOMAIN-CONTAINING PROTEIN"/>
    <property type="match status" value="1"/>
</dbReference>
<gene>
    <name evidence="3" type="ORF">Lade_1362</name>
    <name evidence="4" type="ORF">NCTC12735_01654</name>
</gene>
<feature type="transmembrane region" description="Helical" evidence="1">
    <location>
        <begin position="304"/>
        <end position="321"/>
    </location>
</feature>
<dbReference type="CDD" id="cd01467">
    <property type="entry name" value="vWA_BatA_type"/>
    <property type="match status" value="1"/>
</dbReference>
<dbReference type="InterPro" id="IPR002035">
    <property type="entry name" value="VWF_A"/>
</dbReference>
<dbReference type="OrthoDB" id="6206554at2"/>
<evidence type="ECO:0000313" key="6">
    <source>
        <dbReference type="Proteomes" id="UP000281170"/>
    </source>
</evidence>
<sequence>MFELAYPWVLLFFPIPFFIWYFLPRIPIQLAAALKVPFFDAMVQVVEKNQELSFKRSRFLLIFIIWFLLLFALSGPRWVGEPQPLKREGYNIMLVLDISGSMELPDMLFHGRPVSRLAVVKRAAEQFVQERIGDKIGLILFGMRAYLQTPLTYDRKNVLMRIEDATVGLAGKTTSIGDALGLAIKRLQNTPEKGRVIILLTDGVNNSGVLEPVKAAELAKGDNIKVYTIGLGSDSSSVPLNGLFFGINAAAELDEETLKKVADLTGGKYFRATDAQSLEEVYKRINQLEKISQEEETVRPQVEYYPWPLAIALFLFFYWMAEIGGLTFPKLFVNRKEATE</sequence>
<dbReference type="Proteomes" id="UP000054859">
    <property type="component" value="Unassembled WGS sequence"/>
</dbReference>